<keyword evidence="3" id="KW-1185">Reference proteome</keyword>
<accession>A0ABW8SQQ9</accession>
<proteinExistence type="predicted"/>
<sequence length="80" mass="8906">MLSLNSLDPNQLAVISTFIAIVLSKDKDTDEINVLGNFIVAIGGTMLTIAAQQERLKSLQDKKDQIHDLKKQIKDIEKDL</sequence>
<keyword evidence="1" id="KW-0175">Coiled coil</keyword>
<evidence type="ECO:0008006" key="4">
    <source>
        <dbReference type="Google" id="ProtNLM"/>
    </source>
</evidence>
<evidence type="ECO:0000256" key="1">
    <source>
        <dbReference type="SAM" id="Coils"/>
    </source>
</evidence>
<feature type="coiled-coil region" evidence="1">
    <location>
        <begin position="49"/>
        <end position="79"/>
    </location>
</feature>
<evidence type="ECO:0000313" key="3">
    <source>
        <dbReference type="Proteomes" id="UP001623660"/>
    </source>
</evidence>
<dbReference type="EMBL" id="JBJHZX010000031">
    <property type="protein sequence ID" value="MFL0197514.1"/>
    <property type="molecule type" value="Genomic_DNA"/>
</dbReference>
<name>A0ABW8SQQ9_9CLOT</name>
<dbReference type="Proteomes" id="UP001623660">
    <property type="component" value="Unassembled WGS sequence"/>
</dbReference>
<reference evidence="2 3" key="1">
    <citation type="submission" date="2024-11" db="EMBL/GenBank/DDBJ databases">
        <authorList>
            <person name="Heng Y.C."/>
            <person name="Lim A.C.H."/>
            <person name="Lee J.K.Y."/>
            <person name="Kittelmann S."/>
        </authorList>
    </citation>
    <scope>NUCLEOTIDE SEQUENCE [LARGE SCALE GENOMIC DNA]</scope>
    <source>
        <strain evidence="2 3">WILCCON 0269</strain>
    </source>
</reference>
<organism evidence="2 3">
    <name type="scientific">Candidatus Clostridium eludens</name>
    <dbReference type="NCBI Taxonomy" id="3381663"/>
    <lineage>
        <taxon>Bacteria</taxon>
        <taxon>Bacillati</taxon>
        <taxon>Bacillota</taxon>
        <taxon>Clostridia</taxon>
        <taxon>Eubacteriales</taxon>
        <taxon>Clostridiaceae</taxon>
        <taxon>Clostridium</taxon>
    </lineage>
</organism>
<protein>
    <recommendedName>
        <fullName evidence="4">Holin</fullName>
    </recommendedName>
</protein>
<comment type="caution">
    <text evidence="2">The sequence shown here is derived from an EMBL/GenBank/DDBJ whole genome shotgun (WGS) entry which is preliminary data.</text>
</comment>
<gene>
    <name evidence="2" type="ORF">ACJDU8_18380</name>
</gene>
<dbReference type="RefSeq" id="WP_406793616.1">
    <property type="nucleotide sequence ID" value="NZ_JBJHZX010000031.1"/>
</dbReference>
<evidence type="ECO:0000313" key="2">
    <source>
        <dbReference type="EMBL" id="MFL0197514.1"/>
    </source>
</evidence>